<accession>I4VLU8</accession>
<dbReference type="eggNOG" id="ENOG5032S46">
    <property type="taxonomic scope" value="Bacteria"/>
</dbReference>
<protein>
    <submittedName>
        <fullName evidence="1">NhaC</fullName>
    </submittedName>
</protein>
<dbReference type="RefSeq" id="WP_007082382.1">
    <property type="nucleotide sequence ID" value="NZ_AJXU01000059.1"/>
</dbReference>
<keyword evidence="2" id="KW-1185">Reference proteome</keyword>
<dbReference type="EMBL" id="AJXU01000059">
    <property type="protein sequence ID" value="EIL88189.1"/>
    <property type="molecule type" value="Genomic_DNA"/>
</dbReference>
<evidence type="ECO:0000313" key="1">
    <source>
        <dbReference type="EMBL" id="EIL88189.1"/>
    </source>
</evidence>
<reference evidence="1" key="1">
    <citation type="journal article" date="2012" name="J. Bacteriol.">
        <title>Genome sequences for six rhodanobacter strains, isolated from soils and the terrestrial subsurface, with variable denitrification capabilities.</title>
        <authorList>
            <person name="Kostka J.E."/>
            <person name="Green S.J."/>
            <person name="Rishishwar L."/>
            <person name="Prakash O."/>
            <person name="Katz L.S."/>
            <person name="Marino-Ramirez L."/>
            <person name="Jordan I.K."/>
            <person name="Munk C."/>
            <person name="Ivanova N."/>
            <person name="Mikhailova N."/>
            <person name="Watson D.B."/>
            <person name="Brown S.D."/>
            <person name="Palumbo A.V."/>
            <person name="Brooks S.C."/>
        </authorList>
    </citation>
    <scope>NUCLEOTIDE SEQUENCE [LARGE SCALE GENOMIC DNA]</scope>
    <source>
        <strain evidence="1">Jip2</strain>
    </source>
</reference>
<dbReference type="InterPro" id="IPR052572">
    <property type="entry name" value="UPF0153_domain"/>
</dbReference>
<dbReference type="PATRIC" id="fig|1163408.3.peg.2793"/>
<dbReference type="PANTHER" id="PTHR36931:SF1">
    <property type="entry name" value="UPF0153 PROTEIN YEIW"/>
    <property type="match status" value="1"/>
</dbReference>
<dbReference type="OrthoDB" id="9803986at2"/>
<dbReference type="PANTHER" id="PTHR36931">
    <property type="entry name" value="UPF0153 PROTEIN YEIW"/>
    <property type="match status" value="1"/>
</dbReference>
<gene>
    <name evidence="1" type="ORF">UU9_13773</name>
</gene>
<dbReference type="STRING" id="1163408.UU9_13773"/>
<sequence>MEALACRSGCGACCIAPSISSPIPGMPHGKPAGVRCVQLTADNRCAIFGRADRPAVCASLRAEPAMCGSDRRHALAWLAQLEAATAGG</sequence>
<dbReference type="Proteomes" id="UP000004210">
    <property type="component" value="Unassembled WGS sequence"/>
</dbReference>
<name>I4VLU8_9GAMM</name>
<proteinExistence type="predicted"/>
<dbReference type="Pfam" id="PF03692">
    <property type="entry name" value="CxxCxxCC"/>
    <property type="match status" value="1"/>
</dbReference>
<comment type="caution">
    <text evidence="1">The sequence shown here is derived from an EMBL/GenBank/DDBJ whole genome shotgun (WGS) entry which is preliminary data.</text>
</comment>
<dbReference type="AlphaFoldDB" id="I4VLU8"/>
<dbReference type="InterPro" id="IPR005358">
    <property type="entry name" value="Puta_zinc/iron-chelating_dom"/>
</dbReference>
<organism evidence="1 2">
    <name type="scientific">Rhodanobacter fulvus Jip2</name>
    <dbReference type="NCBI Taxonomy" id="1163408"/>
    <lineage>
        <taxon>Bacteria</taxon>
        <taxon>Pseudomonadati</taxon>
        <taxon>Pseudomonadota</taxon>
        <taxon>Gammaproteobacteria</taxon>
        <taxon>Lysobacterales</taxon>
        <taxon>Rhodanobacteraceae</taxon>
        <taxon>Rhodanobacter</taxon>
    </lineage>
</organism>
<evidence type="ECO:0000313" key="2">
    <source>
        <dbReference type="Proteomes" id="UP000004210"/>
    </source>
</evidence>